<dbReference type="EMBL" id="VNHW01000004">
    <property type="protein sequence ID" value="TYP88471.1"/>
    <property type="molecule type" value="Genomic_DNA"/>
</dbReference>
<accession>A0A5S5CXE4</accession>
<gene>
    <name evidence="1" type="ORF">BD833_104175</name>
</gene>
<keyword evidence="2" id="KW-1185">Reference proteome</keyword>
<evidence type="ECO:0000313" key="1">
    <source>
        <dbReference type="EMBL" id="TYP88471.1"/>
    </source>
</evidence>
<reference evidence="1 2" key="1">
    <citation type="submission" date="2019-07" db="EMBL/GenBank/DDBJ databases">
        <title>Genomic Encyclopedia of Archaeal and Bacterial Type Strains, Phase II (KMG-II): from individual species to whole genera.</title>
        <authorList>
            <person name="Goeker M."/>
        </authorList>
    </citation>
    <scope>NUCLEOTIDE SEQUENCE [LARGE SCALE GENOMIC DNA]</scope>
    <source>
        <strain evidence="1 2">DSM 46842</strain>
    </source>
</reference>
<evidence type="ECO:0000313" key="2">
    <source>
        <dbReference type="Proteomes" id="UP000322499"/>
    </source>
</evidence>
<name>A0A5S5CXE4_9ACTN</name>
<sequence length="72" mass="8196">MTRWWRIPQWVRGLQFDEAPIPVLLPEPLASEVRALLARGERVEAVRLVRQRTHLNLLPAVLAVDAMGPECS</sequence>
<dbReference type="AlphaFoldDB" id="A0A5S5CXE4"/>
<protein>
    <submittedName>
        <fullName evidence="1">Uncharacterized protein</fullName>
    </submittedName>
</protein>
<proteinExistence type="predicted"/>
<dbReference type="Proteomes" id="UP000322499">
    <property type="component" value="Unassembled WGS sequence"/>
</dbReference>
<organism evidence="1 2">
    <name type="scientific">Blastococcus xanthinilyticus</name>
    <dbReference type="NCBI Taxonomy" id="1564164"/>
    <lineage>
        <taxon>Bacteria</taxon>
        <taxon>Bacillati</taxon>
        <taxon>Actinomycetota</taxon>
        <taxon>Actinomycetes</taxon>
        <taxon>Geodermatophilales</taxon>
        <taxon>Geodermatophilaceae</taxon>
        <taxon>Blastococcus</taxon>
    </lineage>
</organism>
<comment type="caution">
    <text evidence="1">The sequence shown here is derived from an EMBL/GenBank/DDBJ whole genome shotgun (WGS) entry which is preliminary data.</text>
</comment>